<dbReference type="EC" id="2.1.1.-" evidence="6"/>
<dbReference type="Proteomes" id="UP000655751">
    <property type="component" value="Unassembled WGS sequence"/>
</dbReference>
<dbReference type="PANTHER" id="PTHR43619:SF2">
    <property type="entry name" value="S-ADENOSYL-L-METHIONINE-DEPENDENT METHYLTRANSFERASES SUPERFAMILY PROTEIN"/>
    <property type="match status" value="1"/>
</dbReference>
<proteinExistence type="inferred from homology"/>
<evidence type="ECO:0000256" key="3">
    <source>
        <dbReference type="ARBA" id="ARBA00022603"/>
    </source>
</evidence>
<name>A0A931IKH8_9NOCA</name>
<evidence type="ECO:0000256" key="2">
    <source>
        <dbReference type="ARBA" id="ARBA00008138"/>
    </source>
</evidence>
<dbReference type="GO" id="GO:0008168">
    <property type="term" value="F:methyltransferase activity"/>
    <property type="evidence" value="ECO:0007669"/>
    <property type="project" value="UniProtKB-UniRule"/>
</dbReference>
<dbReference type="InterPro" id="IPR011610">
    <property type="entry name" value="SAM_mthyl_Trfase_ML2640-like"/>
</dbReference>
<keyword evidence="8" id="KW-1185">Reference proteome</keyword>
<keyword evidence="3 6" id="KW-0489">Methyltransferase</keyword>
<evidence type="ECO:0000256" key="5">
    <source>
        <dbReference type="ARBA" id="ARBA00022691"/>
    </source>
</evidence>
<evidence type="ECO:0000256" key="6">
    <source>
        <dbReference type="RuleBase" id="RU362030"/>
    </source>
</evidence>
<dbReference type="PANTHER" id="PTHR43619">
    <property type="entry name" value="S-ADENOSYL-L-METHIONINE-DEPENDENT METHYLTRANSFERASE YKTD-RELATED"/>
    <property type="match status" value="1"/>
</dbReference>
<keyword evidence="4 7" id="KW-0808">Transferase</keyword>
<dbReference type="RefSeq" id="WP_196153982.1">
    <property type="nucleotide sequence ID" value="NZ_JADMLG010000028.1"/>
</dbReference>
<dbReference type="AlphaFoldDB" id="A0A931IKH8"/>
<comment type="similarity">
    <text evidence="2 6">Belongs to the UPF0677 family.</text>
</comment>
<reference evidence="7" key="1">
    <citation type="submission" date="2020-11" db="EMBL/GenBank/DDBJ databases">
        <title>Nocardia NEAU-351.nov., a novel actinomycete isolated from the cow dung.</title>
        <authorList>
            <person name="Zhang X."/>
        </authorList>
    </citation>
    <scope>NUCLEOTIDE SEQUENCE</scope>
    <source>
        <strain evidence="7">NEAU-351</strain>
    </source>
</reference>
<dbReference type="Gene3D" id="3.40.50.150">
    <property type="entry name" value="Vaccinia Virus protein VP39"/>
    <property type="match status" value="1"/>
</dbReference>
<dbReference type="GO" id="GO:0032259">
    <property type="term" value="P:methylation"/>
    <property type="evidence" value="ECO:0007669"/>
    <property type="project" value="UniProtKB-KW"/>
</dbReference>
<comment type="function">
    <text evidence="1 6">Exhibits S-adenosyl-L-methionine-dependent methyltransferase activity.</text>
</comment>
<gene>
    <name evidence="7" type="ORF">IT779_36030</name>
</gene>
<protein>
    <recommendedName>
        <fullName evidence="6">S-adenosyl-L-methionine-dependent methyltransferase</fullName>
        <ecNumber evidence="6">2.1.1.-</ecNumber>
    </recommendedName>
</protein>
<sequence>MYETNHAVAHTGLLVAAIRAAESRREDALFTDPFATALAGTRGRNLHAEYDAALGPAAAPIIEVRTRFWDEVLTRSHEGGATRFVLLAAGRDARAFRLTWRPDTVVYELDQPEVIANKDAVLAGTPTTCVRVPIGIDLADDWPEALLAAGFSTDIPTVWLVEGLLQYLDEAAVGLLFERIDALSATGSALCYDVVGQTLLAAPFLEPVRRFMSELGAPWIFASDEPADLAARFGWTTTVTDSAEAGNRWQRWPAPAVPLNVPGVARGYFVEATKN</sequence>
<evidence type="ECO:0000313" key="8">
    <source>
        <dbReference type="Proteomes" id="UP000655751"/>
    </source>
</evidence>
<organism evidence="7 8">
    <name type="scientific">Nocardia bovistercoris</name>
    <dbReference type="NCBI Taxonomy" id="2785916"/>
    <lineage>
        <taxon>Bacteria</taxon>
        <taxon>Bacillati</taxon>
        <taxon>Actinomycetota</taxon>
        <taxon>Actinomycetes</taxon>
        <taxon>Mycobacteriales</taxon>
        <taxon>Nocardiaceae</taxon>
        <taxon>Nocardia</taxon>
    </lineage>
</organism>
<evidence type="ECO:0000313" key="7">
    <source>
        <dbReference type="EMBL" id="MBH0781697.1"/>
    </source>
</evidence>
<evidence type="ECO:0000256" key="4">
    <source>
        <dbReference type="ARBA" id="ARBA00022679"/>
    </source>
</evidence>
<keyword evidence="5 6" id="KW-0949">S-adenosyl-L-methionine</keyword>
<dbReference type="InterPro" id="IPR029063">
    <property type="entry name" value="SAM-dependent_MTases_sf"/>
</dbReference>
<dbReference type="Pfam" id="PF04072">
    <property type="entry name" value="LCM"/>
    <property type="match status" value="1"/>
</dbReference>
<comment type="caution">
    <text evidence="7">The sequence shown here is derived from an EMBL/GenBank/DDBJ whole genome shotgun (WGS) entry which is preliminary data.</text>
</comment>
<dbReference type="InterPro" id="IPR007213">
    <property type="entry name" value="Ppm1/Ppm2/Tcmp"/>
</dbReference>
<dbReference type="EMBL" id="JADMLG010000028">
    <property type="protein sequence ID" value="MBH0781697.1"/>
    <property type="molecule type" value="Genomic_DNA"/>
</dbReference>
<dbReference type="NCBIfam" id="TIGR00027">
    <property type="entry name" value="mthyl_TIGR00027"/>
    <property type="match status" value="1"/>
</dbReference>
<dbReference type="SUPFAM" id="SSF53335">
    <property type="entry name" value="S-adenosyl-L-methionine-dependent methyltransferases"/>
    <property type="match status" value="1"/>
</dbReference>
<accession>A0A931IKH8</accession>
<evidence type="ECO:0000256" key="1">
    <source>
        <dbReference type="ARBA" id="ARBA00003907"/>
    </source>
</evidence>